<keyword evidence="4 5" id="KW-0472">Membrane</keyword>
<comment type="subcellular location">
    <subcellularLocation>
        <location evidence="5">Cell membrane</location>
        <topology evidence="5">Multi-pass membrane protein</topology>
    </subcellularLocation>
    <subcellularLocation>
        <location evidence="1">Membrane</location>
        <topology evidence="1">Multi-pass membrane protein</topology>
    </subcellularLocation>
</comment>
<evidence type="ECO:0000313" key="7">
    <source>
        <dbReference type="Proteomes" id="UP000199663"/>
    </source>
</evidence>
<gene>
    <name evidence="6" type="ORF">SAMN05444412_10330</name>
</gene>
<organism evidence="6 7">
    <name type="scientific">Rhodonellum ikkaensis</name>
    <dbReference type="NCBI Taxonomy" id="336829"/>
    <lineage>
        <taxon>Bacteria</taxon>
        <taxon>Pseudomonadati</taxon>
        <taxon>Bacteroidota</taxon>
        <taxon>Cytophagia</taxon>
        <taxon>Cytophagales</taxon>
        <taxon>Cytophagaceae</taxon>
        <taxon>Rhodonellum</taxon>
    </lineage>
</organism>
<dbReference type="Proteomes" id="UP000199663">
    <property type="component" value="Unassembled WGS sequence"/>
</dbReference>
<protein>
    <recommendedName>
        <fullName evidence="5">Probable membrane transporter protein</fullName>
    </recommendedName>
</protein>
<sequence length="325" mass="35451">MVFIHPIPYKKGRDNWITRNLGLILKNKSEIKSVSMERIILKLREEPFWLMFFSISAVLIALIAVKSFAGLLGNFEMDYEMFFWFLLVGFVAQTIDGALGMAYGVSSNSILLGIGIPPAVASAWVHFAQVFTSLASGFSHWKLGNVKWDLAKKLMIPGVLGAVIGAYFLSNIDGNTIKPFIAIYLFIMGLIILGKVIRKKKKVFNPNAKSLPYLASIGGFADAIGGGGWGPIVNSTLMGKGQVPRFAIGTGNFVEIFVSLASATTFLFFIKDLSLAPILGLILGGVIAAPFAAIICKKLNPKLLMIFVGVLIIFLSIRTFYLTLD</sequence>
<dbReference type="PANTHER" id="PTHR43701">
    <property type="entry name" value="MEMBRANE TRANSPORTER PROTEIN MJ0441-RELATED"/>
    <property type="match status" value="1"/>
</dbReference>
<comment type="caution">
    <text evidence="6">The sequence shown here is derived from an EMBL/GenBank/DDBJ whole genome shotgun (WGS) entry which is preliminary data.</text>
</comment>
<feature type="transmembrane region" description="Helical" evidence="5">
    <location>
        <begin position="303"/>
        <end position="324"/>
    </location>
</feature>
<reference evidence="6 7" key="1">
    <citation type="submission" date="2016-10" db="EMBL/GenBank/DDBJ databases">
        <authorList>
            <person name="Varghese N."/>
            <person name="Submissions S."/>
        </authorList>
    </citation>
    <scope>NUCLEOTIDE SEQUENCE [LARGE SCALE GENOMIC DNA]</scope>
    <source>
        <strain evidence="6 7">DSM 17997</strain>
    </source>
</reference>
<dbReference type="InterPro" id="IPR002781">
    <property type="entry name" value="TM_pro_TauE-like"/>
</dbReference>
<keyword evidence="3 5" id="KW-1133">Transmembrane helix</keyword>
<accession>A0A1H3MZ67</accession>
<dbReference type="EMBL" id="FNQC01000003">
    <property type="protein sequence ID" value="SDY81991.1"/>
    <property type="molecule type" value="Genomic_DNA"/>
</dbReference>
<feature type="transmembrane region" description="Helical" evidence="5">
    <location>
        <begin position="48"/>
        <end position="69"/>
    </location>
</feature>
<evidence type="ECO:0000256" key="5">
    <source>
        <dbReference type="RuleBase" id="RU363041"/>
    </source>
</evidence>
<evidence type="ECO:0000256" key="4">
    <source>
        <dbReference type="ARBA" id="ARBA00023136"/>
    </source>
</evidence>
<proteinExistence type="inferred from homology"/>
<keyword evidence="2 5" id="KW-0812">Transmembrane</keyword>
<evidence type="ECO:0000256" key="2">
    <source>
        <dbReference type="ARBA" id="ARBA00022692"/>
    </source>
</evidence>
<feature type="transmembrane region" description="Helical" evidence="5">
    <location>
        <begin position="110"/>
        <end position="138"/>
    </location>
</feature>
<evidence type="ECO:0000256" key="3">
    <source>
        <dbReference type="ARBA" id="ARBA00022989"/>
    </source>
</evidence>
<evidence type="ECO:0000313" key="6">
    <source>
        <dbReference type="EMBL" id="SDY81991.1"/>
    </source>
</evidence>
<comment type="similarity">
    <text evidence="5">Belongs to the 4-toluene sulfonate uptake permease (TSUP) (TC 2.A.102) family.</text>
</comment>
<feature type="transmembrane region" description="Helical" evidence="5">
    <location>
        <begin position="81"/>
        <end position="104"/>
    </location>
</feature>
<feature type="transmembrane region" description="Helical" evidence="5">
    <location>
        <begin position="276"/>
        <end position="296"/>
    </location>
</feature>
<feature type="transmembrane region" description="Helical" evidence="5">
    <location>
        <begin position="181"/>
        <end position="197"/>
    </location>
</feature>
<keyword evidence="5" id="KW-1003">Cell membrane</keyword>
<dbReference type="PANTHER" id="PTHR43701:SF12">
    <property type="entry name" value="MEMBRANE TRANSPORTER PROTEIN YTNM-RELATED"/>
    <property type="match status" value="1"/>
</dbReference>
<evidence type="ECO:0000256" key="1">
    <source>
        <dbReference type="ARBA" id="ARBA00004141"/>
    </source>
</evidence>
<feature type="transmembrane region" description="Helical" evidence="5">
    <location>
        <begin position="150"/>
        <end position="169"/>
    </location>
</feature>
<dbReference type="InterPro" id="IPR051598">
    <property type="entry name" value="TSUP/Inactive_protease-like"/>
</dbReference>
<keyword evidence="7" id="KW-1185">Reference proteome</keyword>
<dbReference type="Pfam" id="PF01925">
    <property type="entry name" value="TauE"/>
    <property type="match status" value="1"/>
</dbReference>
<name>A0A1H3MZ67_9BACT</name>
<feature type="transmembrane region" description="Helical" evidence="5">
    <location>
        <begin position="246"/>
        <end position="270"/>
    </location>
</feature>